<evidence type="ECO:0000313" key="2">
    <source>
        <dbReference type="Proteomes" id="UP000030680"/>
    </source>
</evidence>
<dbReference type="RefSeq" id="XP_005702508.1">
    <property type="nucleotide sequence ID" value="XM_005702451.1"/>
</dbReference>
<keyword evidence="2" id="KW-1185">Reference proteome</keyword>
<dbReference type="GeneID" id="17084981"/>
<dbReference type="EMBL" id="KB454663">
    <property type="protein sequence ID" value="EME25988.1"/>
    <property type="molecule type" value="Genomic_DNA"/>
</dbReference>
<organism evidence="1 2">
    <name type="scientific">Galdieria sulphuraria</name>
    <name type="common">Red alga</name>
    <dbReference type="NCBI Taxonomy" id="130081"/>
    <lineage>
        <taxon>Eukaryota</taxon>
        <taxon>Rhodophyta</taxon>
        <taxon>Bangiophyceae</taxon>
        <taxon>Galdieriales</taxon>
        <taxon>Galdieriaceae</taxon>
        <taxon>Galdieria</taxon>
    </lineage>
</organism>
<reference evidence="2" key="1">
    <citation type="journal article" date="2013" name="Science">
        <title>Gene transfer from bacteria and archaea facilitated evolution of an extremophilic eukaryote.</title>
        <authorList>
            <person name="Schonknecht G."/>
            <person name="Chen W.H."/>
            <person name="Ternes C.M."/>
            <person name="Barbier G.G."/>
            <person name="Shrestha R.P."/>
            <person name="Stanke M."/>
            <person name="Brautigam A."/>
            <person name="Baker B.J."/>
            <person name="Banfield J.F."/>
            <person name="Garavito R.M."/>
            <person name="Carr K."/>
            <person name="Wilkerson C."/>
            <person name="Rensing S.A."/>
            <person name="Gagneul D."/>
            <person name="Dickenson N.E."/>
            <person name="Oesterhelt C."/>
            <person name="Lercher M.J."/>
            <person name="Weber A.P."/>
        </authorList>
    </citation>
    <scope>NUCLEOTIDE SEQUENCE [LARGE SCALE GENOMIC DNA]</scope>
    <source>
        <strain evidence="2">074W</strain>
    </source>
</reference>
<name>M2XQS7_GALSU</name>
<proteinExistence type="predicted"/>
<dbReference type="Proteomes" id="UP000030680">
    <property type="component" value="Unassembled WGS sequence"/>
</dbReference>
<dbReference type="KEGG" id="gsl:Gasu_63540"/>
<sequence>MPISNSQLTPSLFHFRFAPLFPLFLHSPMTIFKPNLHDHPLPAIDNFMHPYILSHQMTNYQMQSFVFFSSFTTFLNHST</sequence>
<protein>
    <submittedName>
        <fullName evidence="1">Uncharacterized protein</fullName>
    </submittedName>
</protein>
<accession>M2XQS7</accession>
<dbReference type="Gramene" id="EME25988">
    <property type="protein sequence ID" value="EME25988"/>
    <property type="gene ID" value="Gasu_63540"/>
</dbReference>
<gene>
    <name evidence="1" type="ORF">Gasu_63540</name>
</gene>
<dbReference type="AlphaFoldDB" id="M2XQS7"/>
<evidence type="ECO:0000313" key="1">
    <source>
        <dbReference type="EMBL" id="EME25988.1"/>
    </source>
</evidence>